<dbReference type="Pfam" id="PF01535">
    <property type="entry name" value="PPR"/>
    <property type="match status" value="2"/>
</dbReference>
<evidence type="ECO:0000256" key="2">
    <source>
        <dbReference type="PROSITE-ProRule" id="PRU00708"/>
    </source>
</evidence>
<dbReference type="Proteomes" id="UP001386955">
    <property type="component" value="Unassembled WGS sequence"/>
</dbReference>
<dbReference type="PROSITE" id="PS51375">
    <property type="entry name" value="PPR"/>
    <property type="match status" value="2"/>
</dbReference>
<evidence type="ECO:0008006" key="5">
    <source>
        <dbReference type="Google" id="ProtNLM"/>
    </source>
</evidence>
<keyword evidence="4" id="KW-1185">Reference proteome</keyword>
<dbReference type="InterPro" id="IPR002885">
    <property type="entry name" value="PPR_rpt"/>
</dbReference>
<keyword evidence="1" id="KW-0677">Repeat</keyword>
<evidence type="ECO:0000256" key="1">
    <source>
        <dbReference type="ARBA" id="ARBA00022737"/>
    </source>
</evidence>
<dbReference type="PANTHER" id="PTHR47928">
    <property type="entry name" value="REPEAT-CONTAINING PROTEIN, PUTATIVE-RELATED"/>
    <property type="match status" value="1"/>
</dbReference>
<sequence>MADSLVYVYPGRLHVQCTTSCVITVHLRRCPSRVVWWTMRLGGLLQEDRIEDGRKLFDMMPKKDAVVVINMIARYCEEGCFNEARALFDEMPKRNVTTWTTMVSGCISNGRVNIAWKLFEVMPERNDVSWMTMLMGNAHNGRMREASEFFNVI</sequence>
<dbReference type="Gene3D" id="1.25.40.10">
    <property type="entry name" value="Tetratricopeptide repeat domain"/>
    <property type="match status" value="1"/>
</dbReference>
<proteinExistence type="predicted"/>
<dbReference type="InterPro" id="IPR050421">
    <property type="entry name" value="PPR"/>
</dbReference>
<evidence type="ECO:0000313" key="3">
    <source>
        <dbReference type="EMBL" id="KAK7389090.1"/>
    </source>
</evidence>
<feature type="repeat" description="PPR" evidence="2">
    <location>
        <begin position="64"/>
        <end position="94"/>
    </location>
</feature>
<dbReference type="AlphaFoldDB" id="A0AAN9S5C4"/>
<dbReference type="Pfam" id="PF13041">
    <property type="entry name" value="PPR_2"/>
    <property type="match status" value="1"/>
</dbReference>
<feature type="repeat" description="PPR" evidence="2">
    <location>
        <begin position="95"/>
        <end position="129"/>
    </location>
</feature>
<protein>
    <recommendedName>
        <fullName evidence="5">Pentatricopeptide repeat-containing protein</fullName>
    </recommendedName>
</protein>
<dbReference type="EMBL" id="JAYMYS010000006">
    <property type="protein sequence ID" value="KAK7389090.1"/>
    <property type="molecule type" value="Genomic_DNA"/>
</dbReference>
<dbReference type="PANTHER" id="PTHR47928:SF155">
    <property type="entry name" value="OS05G0439300 PROTEIN"/>
    <property type="match status" value="1"/>
</dbReference>
<evidence type="ECO:0000313" key="4">
    <source>
        <dbReference type="Proteomes" id="UP001386955"/>
    </source>
</evidence>
<dbReference type="NCBIfam" id="TIGR00756">
    <property type="entry name" value="PPR"/>
    <property type="match status" value="2"/>
</dbReference>
<name>A0AAN9S5C4_PSOTE</name>
<accession>A0AAN9S5C4</accession>
<comment type="caution">
    <text evidence="3">The sequence shown here is derived from an EMBL/GenBank/DDBJ whole genome shotgun (WGS) entry which is preliminary data.</text>
</comment>
<dbReference type="InterPro" id="IPR011990">
    <property type="entry name" value="TPR-like_helical_dom_sf"/>
</dbReference>
<reference evidence="3 4" key="1">
    <citation type="submission" date="2024-01" db="EMBL/GenBank/DDBJ databases">
        <title>The genomes of 5 underutilized Papilionoideae crops provide insights into root nodulation and disease resistanc.</title>
        <authorList>
            <person name="Jiang F."/>
        </authorList>
    </citation>
    <scope>NUCLEOTIDE SEQUENCE [LARGE SCALE GENOMIC DNA]</scope>
    <source>
        <strain evidence="3">DUOXIRENSHENG_FW03</strain>
        <tissue evidence="3">Leaves</tissue>
    </source>
</reference>
<gene>
    <name evidence="3" type="ORF">VNO78_23922</name>
</gene>
<organism evidence="3 4">
    <name type="scientific">Psophocarpus tetragonolobus</name>
    <name type="common">Winged bean</name>
    <name type="synonym">Dolichos tetragonolobus</name>
    <dbReference type="NCBI Taxonomy" id="3891"/>
    <lineage>
        <taxon>Eukaryota</taxon>
        <taxon>Viridiplantae</taxon>
        <taxon>Streptophyta</taxon>
        <taxon>Embryophyta</taxon>
        <taxon>Tracheophyta</taxon>
        <taxon>Spermatophyta</taxon>
        <taxon>Magnoliopsida</taxon>
        <taxon>eudicotyledons</taxon>
        <taxon>Gunneridae</taxon>
        <taxon>Pentapetalae</taxon>
        <taxon>rosids</taxon>
        <taxon>fabids</taxon>
        <taxon>Fabales</taxon>
        <taxon>Fabaceae</taxon>
        <taxon>Papilionoideae</taxon>
        <taxon>50 kb inversion clade</taxon>
        <taxon>NPAAA clade</taxon>
        <taxon>indigoferoid/millettioid clade</taxon>
        <taxon>Phaseoleae</taxon>
        <taxon>Psophocarpus</taxon>
    </lineage>
</organism>